<dbReference type="RefSeq" id="WP_013921474.1">
    <property type="nucleotide sequence ID" value="NC_015690.1"/>
</dbReference>
<dbReference type="AlphaFoldDB" id="F8FIU9"/>
<keyword evidence="3" id="KW-0813">Transport</keyword>
<evidence type="ECO:0000256" key="5">
    <source>
        <dbReference type="SAM" id="SignalP"/>
    </source>
</evidence>
<dbReference type="PATRIC" id="fig|1036673.3.peg.7313"/>
<dbReference type="SUPFAM" id="SSF53807">
    <property type="entry name" value="Helical backbone' metal receptor"/>
    <property type="match status" value="1"/>
</dbReference>
<dbReference type="KEGG" id="pms:KNP414_07841"/>
<dbReference type="GO" id="GO:1901678">
    <property type="term" value="P:iron coordination entity transport"/>
    <property type="evidence" value="ECO:0007669"/>
    <property type="project" value="UniProtKB-ARBA"/>
</dbReference>
<dbReference type="InterPro" id="IPR002491">
    <property type="entry name" value="ABC_transptr_periplasmic_BD"/>
</dbReference>
<keyword evidence="4 5" id="KW-0732">Signal</keyword>
<reference evidence="7 8" key="2">
    <citation type="journal article" date="2013" name="Genome Announc.">
        <title>Genome Sequence of Growth-Improving Paenibacillus mucilaginosus Strain KNP414.</title>
        <authorList>
            <person name="Lu J.J."/>
            <person name="Wang J.F."/>
            <person name="Hu X.F."/>
        </authorList>
    </citation>
    <scope>NUCLEOTIDE SEQUENCE [LARGE SCALE GENOMIC DNA]</scope>
    <source>
        <strain evidence="7 8">KNP414</strain>
    </source>
</reference>
<reference evidence="8" key="1">
    <citation type="submission" date="2011-06" db="EMBL/GenBank/DDBJ databases">
        <title>Complete genome sequence of Paenibacillus mucilaginosus KNP414.</title>
        <authorList>
            <person name="Wang J."/>
            <person name="Hu S."/>
            <person name="Hu X."/>
            <person name="Zhang B."/>
            <person name="Dong D."/>
            <person name="Zhang S."/>
            <person name="Zhao K."/>
            <person name="Wu D."/>
        </authorList>
    </citation>
    <scope>NUCLEOTIDE SEQUENCE [LARGE SCALE GENOMIC DNA]</scope>
    <source>
        <strain evidence="8">KNP414</strain>
    </source>
</reference>
<comment type="similarity">
    <text evidence="2">Belongs to the bacterial solute-binding protein 8 family.</text>
</comment>
<proteinExistence type="inferred from homology"/>
<feature type="chain" id="PRO_5038366172" evidence="5">
    <location>
        <begin position="20"/>
        <end position="321"/>
    </location>
</feature>
<gene>
    <name evidence="7" type="ordered locus">KNP414_07841</name>
</gene>
<feature type="domain" description="Fe/B12 periplasmic-binding" evidence="6">
    <location>
        <begin position="63"/>
        <end position="321"/>
    </location>
</feature>
<dbReference type="Pfam" id="PF01497">
    <property type="entry name" value="Peripla_BP_2"/>
    <property type="match status" value="1"/>
</dbReference>
<sequence length="321" mass="34223">MRKLSVLLLTLIIAVIASACGAAAPENNAAGSGSPAPEAAKAPVEQSFKHELGETKIKGVPSKVVVFDFGALDTLDRLGVEVLGVPQANIPSYLSKYKDAKYKNAGSLTEPDFEKISAMSPDLIIISGRQSKAYEELSKIAPTLYVALDTKNYMTSFENNTKTLAKIFGKEAAAEQELGKVNATVKAVKEKASASGKQALIILSNGGKVSAYGAGSRFGLIHDVLGFTPVDKSIEVTTHGQSISFEYIAEKNPDYLFVVDRDAVVGGQSNAKQTIENDLVKNTKAFKDGHIVYLDPNFWYLSGGGLISVEGMVKEVEASLK</sequence>
<dbReference type="PROSITE" id="PS51257">
    <property type="entry name" value="PROKAR_LIPOPROTEIN"/>
    <property type="match status" value="1"/>
</dbReference>
<evidence type="ECO:0000256" key="1">
    <source>
        <dbReference type="ARBA" id="ARBA00004196"/>
    </source>
</evidence>
<organism evidence="7 8">
    <name type="scientific">Paenibacillus mucilaginosus (strain KNP414)</name>
    <dbReference type="NCBI Taxonomy" id="1036673"/>
    <lineage>
        <taxon>Bacteria</taxon>
        <taxon>Bacillati</taxon>
        <taxon>Bacillota</taxon>
        <taxon>Bacilli</taxon>
        <taxon>Bacillales</taxon>
        <taxon>Paenibacillaceae</taxon>
        <taxon>Paenibacillus</taxon>
    </lineage>
</organism>
<evidence type="ECO:0000256" key="3">
    <source>
        <dbReference type="ARBA" id="ARBA00022448"/>
    </source>
</evidence>
<dbReference type="Gene3D" id="3.40.50.1980">
    <property type="entry name" value="Nitrogenase molybdenum iron protein domain"/>
    <property type="match status" value="2"/>
</dbReference>
<comment type="subcellular location">
    <subcellularLocation>
        <location evidence="1">Cell envelope</location>
    </subcellularLocation>
</comment>
<dbReference type="GO" id="GO:0030288">
    <property type="term" value="C:outer membrane-bounded periplasmic space"/>
    <property type="evidence" value="ECO:0007669"/>
    <property type="project" value="TreeGrafter"/>
</dbReference>
<dbReference type="InterPro" id="IPR051313">
    <property type="entry name" value="Bact_iron-sidero_bind"/>
</dbReference>
<evidence type="ECO:0000259" key="6">
    <source>
        <dbReference type="PROSITE" id="PS50983"/>
    </source>
</evidence>
<dbReference type="EMBL" id="CP002869">
    <property type="protein sequence ID" value="AEI46327.1"/>
    <property type="molecule type" value="Genomic_DNA"/>
</dbReference>
<dbReference type="PROSITE" id="PS50983">
    <property type="entry name" value="FE_B12_PBP"/>
    <property type="match status" value="1"/>
</dbReference>
<evidence type="ECO:0000313" key="7">
    <source>
        <dbReference type="EMBL" id="AEI46327.1"/>
    </source>
</evidence>
<accession>F8FIU9</accession>
<feature type="signal peptide" evidence="5">
    <location>
        <begin position="1"/>
        <end position="19"/>
    </location>
</feature>
<protein>
    <submittedName>
        <fullName evidence="7">Periplasmic binding protein</fullName>
    </submittedName>
</protein>
<evidence type="ECO:0000313" key="8">
    <source>
        <dbReference type="Proteomes" id="UP000006620"/>
    </source>
</evidence>
<dbReference type="PANTHER" id="PTHR30532">
    <property type="entry name" value="IRON III DICITRATE-BINDING PERIPLASMIC PROTEIN"/>
    <property type="match status" value="1"/>
</dbReference>
<dbReference type="InterPro" id="IPR033870">
    <property type="entry name" value="FatB"/>
</dbReference>
<evidence type="ECO:0000256" key="4">
    <source>
        <dbReference type="ARBA" id="ARBA00022729"/>
    </source>
</evidence>
<dbReference type="CDD" id="cd01140">
    <property type="entry name" value="FatB"/>
    <property type="match status" value="1"/>
</dbReference>
<dbReference type="Proteomes" id="UP000006620">
    <property type="component" value="Chromosome"/>
</dbReference>
<name>F8FIU9_PAEMK</name>
<evidence type="ECO:0000256" key="2">
    <source>
        <dbReference type="ARBA" id="ARBA00008814"/>
    </source>
</evidence>
<dbReference type="HOGENOM" id="CLU_038034_3_1_9"/>
<dbReference type="PANTHER" id="PTHR30532:SF28">
    <property type="entry name" value="PETROBACTIN-BINDING PROTEIN YCLQ"/>
    <property type="match status" value="1"/>
</dbReference>